<comment type="subcellular location">
    <subcellularLocation>
        <location evidence="3">Cytoplasm</location>
        <location evidence="3">Cytoskeleton</location>
        <location evidence="3">Microtubule organizing center</location>
        <location evidence="3">Centrosome</location>
    </subcellularLocation>
    <subcellularLocation>
        <location evidence="4">Cytoplasmic vesicle</location>
    </subcellularLocation>
    <subcellularLocation>
        <location evidence="1">Midbody</location>
    </subcellularLocation>
    <subcellularLocation>
        <location evidence="2">Nucleus envelope</location>
    </subcellularLocation>
</comment>
<evidence type="ECO:0000256" key="9">
    <source>
        <dbReference type="ARBA" id="ARBA00022618"/>
    </source>
</evidence>
<keyword evidence="9" id="KW-0132">Cell division</keyword>
<name>A0A482XQK4_LAOST</name>
<evidence type="ECO:0000256" key="12">
    <source>
        <dbReference type="ARBA" id="ARBA00023306"/>
    </source>
</evidence>
<accession>A0A482XQK4</accession>
<organism evidence="19 20">
    <name type="scientific">Laodelphax striatellus</name>
    <name type="common">Small brown planthopper</name>
    <name type="synonym">Delphax striatella</name>
    <dbReference type="NCBI Taxonomy" id="195883"/>
    <lineage>
        <taxon>Eukaryota</taxon>
        <taxon>Metazoa</taxon>
        <taxon>Ecdysozoa</taxon>
        <taxon>Arthropoda</taxon>
        <taxon>Hexapoda</taxon>
        <taxon>Insecta</taxon>
        <taxon>Pterygota</taxon>
        <taxon>Neoptera</taxon>
        <taxon>Paraneoptera</taxon>
        <taxon>Hemiptera</taxon>
        <taxon>Auchenorrhyncha</taxon>
        <taxon>Fulgoroidea</taxon>
        <taxon>Delphacidae</taxon>
        <taxon>Criomorphinae</taxon>
        <taxon>Laodelphax</taxon>
    </lineage>
</organism>
<proteinExistence type="inferred from homology"/>
<keyword evidence="8" id="KW-0597">Phosphoprotein</keyword>
<dbReference type="InParanoid" id="A0A482XQK4"/>
<dbReference type="AlphaFoldDB" id="A0A482XQK4"/>
<dbReference type="GO" id="GO:0030496">
    <property type="term" value="C:midbody"/>
    <property type="evidence" value="ECO:0007669"/>
    <property type="project" value="UniProtKB-SubCell"/>
</dbReference>
<comment type="caution">
    <text evidence="19">The sequence shown here is derived from an EMBL/GenBank/DDBJ whole genome shotgun (WGS) entry which is preliminary data.</text>
</comment>
<dbReference type="SMR" id="A0A482XQK4"/>
<dbReference type="InterPro" id="IPR005061">
    <property type="entry name" value="Ist1"/>
</dbReference>
<feature type="region of interest" description="Disordered" evidence="18">
    <location>
        <begin position="203"/>
        <end position="294"/>
    </location>
</feature>
<keyword evidence="7" id="KW-0963">Cytoplasm</keyword>
<dbReference type="InterPro" id="IPR042277">
    <property type="entry name" value="IST1-like"/>
</dbReference>
<dbReference type="GO" id="GO:0015031">
    <property type="term" value="P:protein transport"/>
    <property type="evidence" value="ECO:0007669"/>
    <property type="project" value="InterPro"/>
</dbReference>
<dbReference type="STRING" id="195883.A0A482XQK4"/>
<feature type="region of interest" description="Disordered" evidence="18">
    <location>
        <begin position="307"/>
        <end position="438"/>
    </location>
</feature>
<evidence type="ECO:0000256" key="11">
    <source>
        <dbReference type="ARBA" id="ARBA00023242"/>
    </source>
</evidence>
<feature type="compositionally biased region" description="Polar residues" evidence="18">
    <location>
        <begin position="371"/>
        <end position="387"/>
    </location>
</feature>
<evidence type="ECO:0000256" key="16">
    <source>
        <dbReference type="ARBA" id="ARBA00046920"/>
    </source>
</evidence>
<dbReference type="FunFam" id="1.20.1260.60:FF:000001">
    <property type="entry name" value="IST1 homolog isoform X1"/>
    <property type="match status" value="1"/>
</dbReference>
<keyword evidence="12" id="KW-0131">Cell cycle</keyword>
<dbReference type="OrthoDB" id="29853at2759"/>
<dbReference type="Gene3D" id="1.20.1260.60">
    <property type="entry name" value="Vacuolar protein sorting-associated protein Ist1"/>
    <property type="match status" value="1"/>
</dbReference>
<evidence type="ECO:0000256" key="15">
    <source>
        <dbReference type="ARBA" id="ARBA00046124"/>
    </source>
</evidence>
<evidence type="ECO:0000256" key="1">
    <source>
        <dbReference type="ARBA" id="ARBA00004214"/>
    </source>
</evidence>
<evidence type="ECO:0000256" key="2">
    <source>
        <dbReference type="ARBA" id="ARBA00004259"/>
    </source>
</evidence>
<keyword evidence="13" id="KW-0968">Cytoplasmic vesicle</keyword>
<keyword evidence="11" id="KW-0539">Nucleus</keyword>
<evidence type="ECO:0000256" key="3">
    <source>
        <dbReference type="ARBA" id="ARBA00004300"/>
    </source>
</evidence>
<dbReference type="PANTHER" id="PTHR12161">
    <property type="entry name" value="IST1 FAMILY MEMBER"/>
    <property type="match status" value="1"/>
</dbReference>
<feature type="compositionally biased region" description="Polar residues" evidence="18">
    <location>
        <begin position="346"/>
        <end position="361"/>
    </location>
</feature>
<dbReference type="GO" id="GO:0005635">
    <property type="term" value="C:nuclear envelope"/>
    <property type="evidence" value="ECO:0007669"/>
    <property type="project" value="UniProtKB-SubCell"/>
</dbReference>
<evidence type="ECO:0000313" key="20">
    <source>
        <dbReference type="Proteomes" id="UP000291343"/>
    </source>
</evidence>
<sequence length="452" mass="49199">MFQIDSNLSKLKTNLKLAMNRLKLLQKKKAELTQKSRKEIADSIAAGKYERAKIRVEYIIREDYMVEAYEIIEMFCDILLSRFGLIQQLKTLDPSIAEAVSSLLWVAPHLFADVSEMKVISDQLTVKYGKKYAEACRLAAVDTVSEKLKNKLSIHAPPKLLVERYLVEIANSYNIPYEPDPQIMREDDQTKGLDALLFDGVPNDLSEKMMPQPPGFVGYPQHPPLPPSDFQPFNYPSAPGATTKPPSSPPNLGGGGGGASQPNYPFNQGGGKGGGASQPSYPFNQGGGGTSQPNYFFIQGGGGGASQPNYPFNLGGGGGGGAHPNLPPEALIPPREFSYNIPPLNSFPSIDDNTAAVSKPSNIPPPYPGGETSTTNNLADNNKQSNVKPKPLPRSKLNPADTILPELPAVPSDEIIVDRSTSNNNLNQPPPDDNEIDFDDIARRFEELKRKK</sequence>
<evidence type="ECO:0000256" key="13">
    <source>
        <dbReference type="ARBA" id="ARBA00023329"/>
    </source>
</evidence>
<gene>
    <name evidence="19" type="ORF">LSTR_LSTR006003</name>
</gene>
<evidence type="ECO:0000256" key="7">
    <source>
        <dbReference type="ARBA" id="ARBA00022490"/>
    </source>
</evidence>
<protein>
    <recommendedName>
        <fullName evidence="6">IST1 homolog</fullName>
    </recommendedName>
    <alternativeName>
        <fullName evidence="14">Charged multivesicular body protein 8</fullName>
    </alternativeName>
</protein>
<evidence type="ECO:0000256" key="8">
    <source>
        <dbReference type="ARBA" id="ARBA00022553"/>
    </source>
</evidence>
<evidence type="ECO:0000256" key="6">
    <source>
        <dbReference type="ARBA" id="ARBA00014513"/>
    </source>
</evidence>
<evidence type="ECO:0000256" key="14">
    <source>
        <dbReference type="ARBA" id="ARBA00032374"/>
    </source>
</evidence>
<dbReference type="PANTHER" id="PTHR12161:SF5">
    <property type="entry name" value="IST1 HOMOLOG"/>
    <property type="match status" value="1"/>
</dbReference>
<evidence type="ECO:0000313" key="19">
    <source>
        <dbReference type="EMBL" id="RZF47739.1"/>
    </source>
</evidence>
<dbReference type="FunCoup" id="A0A482XQK4">
    <property type="interactions" value="1426"/>
</dbReference>
<dbReference type="EMBL" id="QKKF02003370">
    <property type="protein sequence ID" value="RZF47739.1"/>
    <property type="molecule type" value="Genomic_DNA"/>
</dbReference>
<reference evidence="19 20" key="1">
    <citation type="journal article" date="2017" name="Gigascience">
        <title>Genome sequence of the small brown planthopper, Laodelphax striatellus.</title>
        <authorList>
            <person name="Zhu J."/>
            <person name="Jiang F."/>
            <person name="Wang X."/>
            <person name="Yang P."/>
            <person name="Bao Y."/>
            <person name="Zhao W."/>
            <person name="Wang W."/>
            <person name="Lu H."/>
            <person name="Wang Q."/>
            <person name="Cui N."/>
            <person name="Li J."/>
            <person name="Chen X."/>
            <person name="Luo L."/>
            <person name="Yu J."/>
            <person name="Kang L."/>
            <person name="Cui F."/>
        </authorList>
    </citation>
    <scope>NUCLEOTIDE SEQUENCE [LARGE SCALE GENOMIC DNA]</scope>
    <source>
        <strain evidence="19">Lst14</strain>
    </source>
</reference>
<feature type="coiled-coil region" evidence="17">
    <location>
        <begin position="8"/>
        <end position="42"/>
    </location>
</feature>
<evidence type="ECO:0000256" key="4">
    <source>
        <dbReference type="ARBA" id="ARBA00004541"/>
    </source>
</evidence>
<dbReference type="GO" id="GO:0031410">
    <property type="term" value="C:cytoplasmic vesicle"/>
    <property type="evidence" value="ECO:0007669"/>
    <property type="project" value="UniProtKB-SubCell"/>
</dbReference>
<dbReference type="Proteomes" id="UP000291343">
    <property type="component" value="Unassembled WGS sequence"/>
</dbReference>
<dbReference type="Pfam" id="PF03398">
    <property type="entry name" value="Ist1"/>
    <property type="match status" value="1"/>
</dbReference>
<keyword evidence="17" id="KW-0175">Coiled coil</keyword>
<evidence type="ECO:0000256" key="17">
    <source>
        <dbReference type="SAM" id="Coils"/>
    </source>
</evidence>
<dbReference type="GO" id="GO:0005813">
    <property type="term" value="C:centrosome"/>
    <property type="evidence" value="ECO:0007669"/>
    <property type="project" value="UniProtKB-SubCell"/>
</dbReference>
<evidence type="ECO:0000256" key="5">
    <source>
        <dbReference type="ARBA" id="ARBA00005536"/>
    </source>
</evidence>
<keyword evidence="10" id="KW-0206">Cytoskeleton</keyword>
<evidence type="ECO:0000256" key="18">
    <source>
        <dbReference type="SAM" id="MobiDB-lite"/>
    </source>
</evidence>
<evidence type="ECO:0000256" key="10">
    <source>
        <dbReference type="ARBA" id="ARBA00023212"/>
    </source>
</evidence>
<comment type="function">
    <text evidence="15">ESCRT-III-like protein involved in cytokinesis, nuclear envelope reassembly and endosomal tubulation. Is required for efficient abscission during cytokinesis. Involved in recruiting VPS4A and/or VPS4B to the midbody of dividing cells. During late anaphase, involved in nuclear envelope reassembly and mitotic spindle disassembly together with the ESCRT-III complex: IST1 acts by mediating the recruitment of SPAST to the nuclear membrane, leading to microtubule severing. Recruited to the reforming nuclear envelope (NE) during anaphase by LEMD2. Regulates early endosomal tubulation together with the ESCRT-III complex by mediating the recruitment of SPAST.</text>
</comment>
<comment type="similarity">
    <text evidence="5">Belongs to the IST1 family.</text>
</comment>
<comment type="subunit">
    <text evidence="16">Interacts with CHMP1A, CHMP1B, VPS4A and VTA1. Interacts with SPAST, STAMBP, and USP8. May interact with VPS37B. May associate with the ESCRT-I complex. Interacts with MITD1, in competition with VSP4. Interacts with SPART (via MIT domain); leading to the recruitment of SPART to midbodies. Interacts with SPAST.</text>
</comment>
<dbReference type="GO" id="GO:0051301">
    <property type="term" value="P:cell division"/>
    <property type="evidence" value="ECO:0007669"/>
    <property type="project" value="UniProtKB-KW"/>
</dbReference>
<keyword evidence="20" id="KW-1185">Reference proteome</keyword>